<reference evidence="4" key="1">
    <citation type="journal article" date="2011" name="J. Bacteriol.">
        <title>Genome sequences of eight morphologically diverse alphaproteobacteria.</title>
        <authorList>
            <consortium name="US DOE Joint Genome Institute"/>
            <person name="Brown P.J."/>
            <person name="Kysela D.T."/>
            <person name="Buechlein A."/>
            <person name="Hemmerich C."/>
            <person name="Brun Y.V."/>
        </authorList>
    </citation>
    <scope>NUCLEOTIDE SEQUENCE [LARGE SCALE GENOMIC DNA]</scope>
    <source>
        <strain evidence="4">ATCC 51888 / DSM 1869 / NCIB 11706 / TK 0415</strain>
    </source>
</reference>
<dbReference type="Proteomes" id="UP000002033">
    <property type="component" value="Chromosome"/>
</dbReference>
<dbReference type="STRING" id="582899.Hden_0471"/>
<gene>
    <name evidence="3" type="ordered locus">Hden_0471</name>
</gene>
<dbReference type="SUPFAM" id="SSF50952">
    <property type="entry name" value="Soluble quinoprotein glucose dehydrogenase"/>
    <property type="match status" value="1"/>
</dbReference>
<dbReference type="PANTHER" id="PTHR33546:SF1">
    <property type="entry name" value="LARGE, MULTIFUNCTIONAL SECRETED PROTEIN"/>
    <property type="match status" value="1"/>
</dbReference>
<dbReference type="AlphaFoldDB" id="D8JS33"/>
<keyword evidence="4" id="KW-1185">Reference proteome</keyword>
<feature type="signal peptide" evidence="1">
    <location>
        <begin position="1"/>
        <end position="25"/>
    </location>
</feature>
<dbReference type="InterPro" id="IPR011042">
    <property type="entry name" value="6-blade_b-propeller_TolB-like"/>
</dbReference>
<dbReference type="OrthoDB" id="9770043at2"/>
<evidence type="ECO:0000259" key="2">
    <source>
        <dbReference type="Pfam" id="PF22807"/>
    </source>
</evidence>
<protein>
    <submittedName>
        <fullName evidence="3">NHL repeat containing protein</fullName>
    </submittedName>
</protein>
<dbReference type="PANTHER" id="PTHR33546">
    <property type="entry name" value="LARGE, MULTIFUNCTIONAL SECRETED PROTEIN-RELATED"/>
    <property type="match status" value="1"/>
</dbReference>
<feature type="chain" id="PRO_5003116283" evidence="1">
    <location>
        <begin position="26"/>
        <end position="434"/>
    </location>
</feature>
<sequence precursor="true">MSLKFVTGVAVAAAVSFAASSIALGQDAASKDAAPENAAVCPADNGGLILPRGFCATVFADVEGAPRHIAVASDGTVYVNAAVRQGKAGEGPVVALKDSNGDGRADIVARFGGDVPGGTGIFLYKDWLYVESRGSILRYARKDGEVALQGAPETVLKDLPIDGNHTARPFAIDAQGNLFVDLGSATNSCQQDDRTKESPGLGPCEELKTRAGIWRYDANKTDQVFSENERFATGIRNAVGIAVDATGRVYATQHGRDQLYENWPKFYNSKQGSELPAEELLLLQDGGDYGWPYCYFDGAQGKRVLAPEYGGDGKAIGRCAEKLPPVAAFPAHWGPNDVKIYEATQFPEAYRGGAFIAFHGSWNRSSGPQEGYNVVFQPLADGKAAGGYMVFADGFRSGKDGADHRPTGLAVGPDGSLYVADDAAGRIWRITYKG</sequence>
<keyword evidence="1" id="KW-0732">Signal</keyword>
<dbReference type="InterPro" id="IPR011041">
    <property type="entry name" value="Quinoprot_gluc/sorb_DH_b-prop"/>
</dbReference>
<evidence type="ECO:0000313" key="4">
    <source>
        <dbReference type="Proteomes" id="UP000002033"/>
    </source>
</evidence>
<dbReference type="RefSeq" id="WP_013214511.1">
    <property type="nucleotide sequence ID" value="NC_014313.1"/>
</dbReference>
<evidence type="ECO:0000313" key="3">
    <source>
        <dbReference type="EMBL" id="ADJ22292.1"/>
    </source>
</evidence>
<name>D8JS33_HYPDA</name>
<proteinExistence type="predicted"/>
<dbReference type="HOGENOM" id="CLU_024435_3_1_5"/>
<dbReference type="Pfam" id="PF22807">
    <property type="entry name" value="TrAA12"/>
    <property type="match status" value="1"/>
</dbReference>
<evidence type="ECO:0000256" key="1">
    <source>
        <dbReference type="SAM" id="SignalP"/>
    </source>
</evidence>
<dbReference type="KEGG" id="hdn:Hden_0471"/>
<dbReference type="EMBL" id="CP002083">
    <property type="protein sequence ID" value="ADJ22292.1"/>
    <property type="molecule type" value="Genomic_DNA"/>
</dbReference>
<dbReference type="Gene3D" id="2.120.10.30">
    <property type="entry name" value="TolB, C-terminal domain"/>
    <property type="match status" value="1"/>
</dbReference>
<organism evidence="3 4">
    <name type="scientific">Hyphomicrobium denitrificans (strain ATCC 51888 / DSM 1869 / NCIMB 11706 / TK 0415)</name>
    <dbReference type="NCBI Taxonomy" id="582899"/>
    <lineage>
        <taxon>Bacteria</taxon>
        <taxon>Pseudomonadati</taxon>
        <taxon>Pseudomonadota</taxon>
        <taxon>Alphaproteobacteria</taxon>
        <taxon>Hyphomicrobiales</taxon>
        <taxon>Hyphomicrobiaceae</taxon>
        <taxon>Hyphomicrobium</taxon>
    </lineage>
</organism>
<dbReference type="eggNOG" id="COG2133">
    <property type="taxonomic scope" value="Bacteria"/>
</dbReference>
<feature type="domain" description="Pyrroloquinoline quinone-dependent pyranose dehydrogenase beta-propeller" evidence="2">
    <location>
        <begin position="52"/>
        <end position="432"/>
    </location>
</feature>
<accession>D8JS33</accession>
<dbReference type="InterPro" id="IPR054539">
    <property type="entry name" value="Beta-prop_PDH"/>
</dbReference>